<keyword evidence="3" id="KW-1185">Reference proteome</keyword>
<accession>A0A4C1VVR4</accession>
<sequence length="158" mass="17186">MGSYSPERLAHTSAGRRPTVRARAGARLTACACSAWCAVIKSVVSQKAGITLKMKELRFGSHKAFSAPYKGVNFHFQFKHYPPSLFLGVHPTSSADFLNRTTKSNIINNVNCRRKTKNKSMTTEGRGGLRSLSPSARAAAGDESTSLPRPCLALLIYN</sequence>
<evidence type="ECO:0000313" key="2">
    <source>
        <dbReference type="EMBL" id="GBP42843.1"/>
    </source>
</evidence>
<reference evidence="2 3" key="1">
    <citation type="journal article" date="2019" name="Commun. Biol.">
        <title>The bagworm genome reveals a unique fibroin gene that provides high tensile strength.</title>
        <authorList>
            <person name="Kono N."/>
            <person name="Nakamura H."/>
            <person name="Ohtoshi R."/>
            <person name="Tomita M."/>
            <person name="Numata K."/>
            <person name="Arakawa K."/>
        </authorList>
    </citation>
    <scope>NUCLEOTIDE SEQUENCE [LARGE SCALE GENOMIC DNA]</scope>
</reference>
<name>A0A4C1VVR4_EUMVA</name>
<protein>
    <submittedName>
        <fullName evidence="2">Uncharacterized protein</fullName>
    </submittedName>
</protein>
<dbReference type="EMBL" id="BGZK01000425">
    <property type="protein sequence ID" value="GBP42843.1"/>
    <property type="molecule type" value="Genomic_DNA"/>
</dbReference>
<feature type="compositionally biased region" description="Low complexity" evidence="1">
    <location>
        <begin position="129"/>
        <end position="139"/>
    </location>
</feature>
<evidence type="ECO:0000313" key="3">
    <source>
        <dbReference type="Proteomes" id="UP000299102"/>
    </source>
</evidence>
<dbReference type="Proteomes" id="UP000299102">
    <property type="component" value="Unassembled WGS sequence"/>
</dbReference>
<proteinExistence type="predicted"/>
<comment type="caution">
    <text evidence="2">The sequence shown here is derived from an EMBL/GenBank/DDBJ whole genome shotgun (WGS) entry which is preliminary data.</text>
</comment>
<dbReference type="AlphaFoldDB" id="A0A4C1VVR4"/>
<feature type="region of interest" description="Disordered" evidence="1">
    <location>
        <begin position="116"/>
        <end position="145"/>
    </location>
</feature>
<gene>
    <name evidence="2" type="ORF">EVAR_27196_1</name>
</gene>
<organism evidence="2 3">
    <name type="scientific">Eumeta variegata</name>
    <name type="common">Bagworm moth</name>
    <name type="synonym">Eumeta japonica</name>
    <dbReference type="NCBI Taxonomy" id="151549"/>
    <lineage>
        <taxon>Eukaryota</taxon>
        <taxon>Metazoa</taxon>
        <taxon>Ecdysozoa</taxon>
        <taxon>Arthropoda</taxon>
        <taxon>Hexapoda</taxon>
        <taxon>Insecta</taxon>
        <taxon>Pterygota</taxon>
        <taxon>Neoptera</taxon>
        <taxon>Endopterygota</taxon>
        <taxon>Lepidoptera</taxon>
        <taxon>Glossata</taxon>
        <taxon>Ditrysia</taxon>
        <taxon>Tineoidea</taxon>
        <taxon>Psychidae</taxon>
        <taxon>Oiketicinae</taxon>
        <taxon>Eumeta</taxon>
    </lineage>
</organism>
<evidence type="ECO:0000256" key="1">
    <source>
        <dbReference type="SAM" id="MobiDB-lite"/>
    </source>
</evidence>